<sequence length="219" mass="22469">MTARPGAGVLSGGEPVLRRARGDAGMSLVELLVAMGITSVLLVALGSVFVAELRGTTEVRAKTTTNAEVRLAADVIGRRLRVATPASQTTAAFLTTTPSEVRFTASVQDAAWVADPAQAAQDPPLTTVTYRYDAALDCLTETIAPASAAARTTCLLRGTSPGQTLFTYYADSTGTATTTDPVAVRSVGLSLSSTATGTGRAFTSAVTTLVTCPNTVPRA</sequence>
<evidence type="ECO:0000256" key="1">
    <source>
        <dbReference type="SAM" id="Phobius"/>
    </source>
</evidence>
<keyword evidence="1" id="KW-0812">Transmembrane</keyword>
<keyword evidence="1" id="KW-1133">Transmembrane helix</keyword>
<comment type="caution">
    <text evidence="2">The sequence shown here is derived from an EMBL/GenBank/DDBJ whole genome shotgun (WGS) entry which is preliminary data.</text>
</comment>
<evidence type="ECO:0000313" key="2">
    <source>
        <dbReference type="EMBL" id="NNH22755.1"/>
    </source>
</evidence>
<feature type="transmembrane region" description="Helical" evidence="1">
    <location>
        <begin position="28"/>
        <end position="50"/>
    </location>
</feature>
<dbReference type="Proteomes" id="UP000555552">
    <property type="component" value="Unassembled WGS sequence"/>
</dbReference>
<keyword evidence="1" id="KW-0472">Membrane</keyword>
<keyword evidence="3" id="KW-1185">Reference proteome</keyword>
<proteinExistence type="predicted"/>
<dbReference type="PROSITE" id="PS00409">
    <property type="entry name" value="PROKAR_NTER_METHYL"/>
    <property type="match status" value="1"/>
</dbReference>
<gene>
    <name evidence="2" type="ORF">HLB09_06545</name>
</gene>
<dbReference type="Pfam" id="PF07963">
    <property type="entry name" value="N_methyl"/>
    <property type="match status" value="1"/>
</dbReference>
<name>A0A849BMZ2_9ACTN</name>
<reference evidence="2 3" key="1">
    <citation type="submission" date="2020-05" db="EMBL/GenBank/DDBJ databases">
        <title>MicrobeNet Type strains.</title>
        <authorList>
            <person name="Nicholson A.C."/>
        </authorList>
    </citation>
    <scope>NUCLEOTIDE SEQUENCE [LARGE SCALE GENOMIC DNA]</scope>
    <source>
        <strain evidence="2 3">JCM 14547</strain>
    </source>
</reference>
<protein>
    <submittedName>
        <fullName evidence="2">Prepilin-type N-terminal cleavage/methylation domain-containing protein</fullName>
    </submittedName>
</protein>
<dbReference type="EMBL" id="JABEMA010000066">
    <property type="protein sequence ID" value="NNH22755.1"/>
    <property type="molecule type" value="Genomic_DNA"/>
</dbReference>
<dbReference type="RefSeq" id="WP_171202591.1">
    <property type="nucleotide sequence ID" value="NZ_BAAANP010000009.1"/>
</dbReference>
<evidence type="ECO:0000313" key="3">
    <source>
        <dbReference type="Proteomes" id="UP000555552"/>
    </source>
</evidence>
<dbReference type="NCBIfam" id="TIGR02532">
    <property type="entry name" value="IV_pilin_GFxxxE"/>
    <property type="match status" value="1"/>
</dbReference>
<organism evidence="2 3">
    <name type="scientific">Pseudokineococcus marinus</name>
    <dbReference type="NCBI Taxonomy" id="351215"/>
    <lineage>
        <taxon>Bacteria</taxon>
        <taxon>Bacillati</taxon>
        <taxon>Actinomycetota</taxon>
        <taxon>Actinomycetes</taxon>
        <taxon>Kineosporiales</taxon>
        <taxon>Kineosporiaceae</taxon>
        <taxon>Pseudokineococcus</taxon>
    </lineage>
</organism>
<accession>A0A849BMZ2</accession>
<dbReference type="AlphaFoldDB" id="A0A849BMZ2"/>
<dbReference type="InterPro" id="IPR012902">
    <property type="entry name" value="N_methyl_site"/>
</dbReference>